<dbReference type="PANTHER" id="PTHR47701">
    <property type="entry name" value="PROTEIN MODIFIER OF SNC1 11"/>
    <property type="match status" value="1"/>
</dbReference>
<keyword evidence="4" id="KW-1185">Reference proteome</keyword>
<dbReference type="GO" id="GO:0005634">
    <property type="term" value="C:nucleus"/>
    <property type="evidence" value="ECO:0007669"/>
    <property type="project" value="TreeGrafter"/>
</dbReference>
<organism evidence="3 4">
    <name type="scientific">Jatropha curcas</name>
    <name type="common">Barbados nut</name>
    <dbReference type="NCBI Taxonomy" id="180498"/>
    <lineage>
        <taxon>Eukaryota</taxon>
        <taxon>Viridiplantae</taxon>
        <taxon>Streptophyta</taxon>
        <taxon>Embryophyta</taxon>
        <taxon>Tracheophyta</taxon>
        <taxon>Spermatophyta</taxon>
        <taxon>Magnoliopsida</taxon>
        <taxon>eudicotyledons</taxon>
        <taxon>Gunneridae</taxon>
        <taxon>Pentapetalae</taxon>
        <taxon>rosids</taxon>
        <taxon>fabids</taxon>
        <taxon>Malpighiales</taxon>
        <taxon>Euphorbiaceae</taxon>
        <taxon>Crotonoideae</taxon>
        <taxon>Jatropheae</taxon>
        <taxon>Jatropha</taxon>
    </lineage>
</organism>
<dbReference type="OrthoDB" id="5837849at2759"/>
<feature type="domain" description="THO1-MOS11 C-terminal" evidence="2">
    <location>
        <begin position="80"/>
        <end position="111"/>
    </location>
</feature>
<dbReference type="EMBL" id="KK914761">
    <property type="protein sequence ID" value="KDP29049.1"/>
    <property type="molecule type" value="Genomic_DNA"/>
</dbReference>
<feature type="compositionally biased region" description="Basic and acidic residues" evidence="1">
    <location>
        <begin position="99"/>
        <end position="109"/>
    </location>
</feature>
<feature type="compositionally biased region" description="Basic and acidic residues" evidence="1">
    <location>
        <begin position="161"/>
        <end position="174"/>
    </location>
</feature>
<feature type="compositionally biased region" description="Low complexity" evidence="1">
    <location>
        <begin position="114"/>
        <end position="123"/>
    </location>
</feature>
<name>A0A067KB47_JATCU</name>
<dbReference type="Proteomes" id="UP000027138">
    <property type="component" value="Unassembled WGS sequence"/>
</dbReference>
<dbReference type="GO" id="GO:0016973">
    <property type="term" value="P:poly(A)+ mRNA export from nucleus"/>
    <property type="evidence" value="ECO:0007669"/>
    <property type="project" value="InterPro"/>
</dbReference>
<feature type="compositionally biased region" description="Basic and acidic residues" evidence="1">
    <location>
        <begin position="51"/>
        <end position="62"/>
    </location>
</feature>
<dbReference type="Pfam" id="PF18592">
    <property type="entry name" value="Tho1_MOS11_C"/>
    <property type="match status" value="2"/>
</dbReference>
<feature type="region of interest" description="Disordered" evidence="1">
    <location>
        <begin position="1"/>
        <end position="205"/>
    </location>
</feature>
<sequence>MATDTKNLTTVNATLENNPSKPLDATVPAPANPDRVDDSTVNKSSDVDSGTEDHKDGDDSKSSKGTAVGPLSGNNASVSDTEKKIRRAERFGITVQLSEEEKRNSRAERFGTVSASNNSSNSSEELKRKARAERFGLPVTADEDAKKKARLDRFSSTSKTDVVEEEKRKARDIRFSQSSSNSLSINGKGNVEPKAVIAGKAGGDS</sequence>
<evidence type="ECO:0000256" key="1">
    <source>
        <dbReference type="SAM" id="MobiDB-lite"/>
    </source>
</evidence>
<gene>
    <name evidence="3" type="ORF">JCGZ_16438</name>
</gene>
<evidence type="ECO:0000313" key="3">
    <source>
        <dbReference type="EMBL" id="KDP29049.1"/>
    </source>
</evidence>
<feature type="domain" description="THO1-MOS11 C-terminal" evidence="2">
    <location>
        <begin position="127"/>
        <end position="154"/>
    </location>
</feature>
<evidence type="ECO:0000259" key="2">
    <source>
        <dbReference type="Pfam" id="PF18592"/>
    </source>
</evidence>
<dbReference type="PANTHER" id="PTHR47701:SF2">
    <property type="entry name" value="PROTEIN MODIFIER OF SNC1 11"/>
    <property type="match status" value="1"/>
</dbReference>
<feature type="compositionally biased region" description="Polar residues" evidence="1">
    <location>
        <begin position="1"/>
        <end position="20"/>
    </location>
</feature>
<reference evidence="3 4" key="1">
    <citation type="journal article" date="2014" name="PLoS ONE">
        <title>Global Analysis of Gene Expression Profiles in Physic Nut (Jatropha curcas L.) Seedlings Exposed to Salt Stress.</title>
        <authorList>
            <person name="Zhang L."/>
            <person name="Zhang C."/>
            <person name="Wu P."/>
            <person name="Chen Y."/>
            <person name="Li M."/>
            <person name="Jiang H."/>
            <person name="Wu G."/>
        </authorList>
    </citation>
    <scope>NUCLEOTIDE SEQUENCE [LARGE SCALE GENOMIC DNA]</scope>
    <source>
        <strain evidence="4">cv. GZQX0401</strain>
        <tissue evidence="3">Young leaves</tissue>
    </source>
</reference>
<dbReference type="InterPro" id="IPR044209">
    <property type="entry name" value="MOS11"/>
</dbReference>
<accession>A0A067KB47</accession>
<protein>
    <recommendedName>
        <fullName evidence="2">THO1-MOS11 C-terminal domain-containing protein</fullName>
    </recommendedName>
</protein>
<dbReference type="STRING" id="180498.A0A067KB47"/>
<proteinExistence type="predicted"/>
<dbReference type="InterPro" id="IPR040746">
    <property type="entry name" value="THO1_MOS11_C"/>
</dbReference>
<evidence type="ECO:0000313" key="4">
    <source>
        <dbReference type="Proteomes" id="UP000027138"/>
    </source>
</evidence>
<dbReference type="AlphaFoldDB" id="A0A067KB47"/>